<evidence type="ECO:0000313" key="1">
    <source>
        <dbReference type="EMBL" id="PIR82601.1"/>
    </source>
</evidence>
<proteinExistence type="predicted"/>
<reference evidence="2" key="1">
    <citation type="submission" date="2017-09" db="EMBL/GenBank/DDBJ databases">
        <title>Depth-based differentiation of microbial function through sediment-hosted aquifers and enrichment of novel symbionts in the deep terrestrial subsurface.</title>
        <authorList>
            <person name="Probst A.J."/>
            <person name="Ladd B."/>
            <person name="Jarett J.K."/>
            <person name="Geller-Mcgrath D.E."/>
            <person name="Sieber C.M.K."/>
            <person name="Emerson J.B."/>
            <person name="Anantharaman K."/>
            <person name="Thomas B.C."/>
            <person name="Malmstrom R."/>
            <person name="Stieglmeier M."/>
            <person name="Klingl A."/>
            <person name="Woyke T."/>
            <person name="Ryan C.M."/>
            <person name="Banfield J.F."/>
        </authorList>
    </citation>
    <scope>NUCLEOTIDE SEQUENCE [LARGE SCALE GENOMIC DNA]</scope>
</reference>
<gene>
    <name evidence="1" type="ORF">COU20_01400</name>
</gene>
<sequence length="86" mass="9903">MSEKGRVLWCEKWGECCAEWNGREWEKSVRETGSRIWEGDSFTNRDAERVCKAFGVPALPAEYLRRIPPQDLMLAADESLTMYAGM</sequence>
<comment type="caution">
    <text evidence="1">The sequence shown here is derived from an EMBL/GenBank/DDBJ whole genome shotgun (WGS) entry which is preliminary data.</text>
</comment>
<dbReference type="Proteomes" id="UP000231379">
    <property type="component" value="Unassembled WGS sequence"/>
</dbReference>
<dbReference type="AlphaFoldDB" id="A0A2H0U862"/>
<accession>A0A2H0U862</accession>
<name>A0A2H0U862_9BACT</name>
<dbReference type="EMBL" id="PFBM01000010">
    <property type="protein sequence ID" value="PIR82601.1"/>
    <property type="molecule type" value="Genomic_DNA"/>
</dbReference>
<protein>
    <submittedName>
        <fullName evidence="1">Uncharacterized protein</fullName>
    </submittedName>
</protein>
<organism evidence="1 2">
    <name type="scientific">Candidatus Kaiserbacteria bacterium CG10_big_fil_rev_8_21_14_0_10_59_10</name>
    <dbReference type="NCBI Taxonomy" id="1974612"/>
    <lineage>
        <taxon>Bacteria</taxon>
        <taxon>Candidatus Kaiseribacteriota</taxon>
    </lineage>
</organism>
<evidence type="ECO:0000313" key="2">
    <source>
        <dbReference type="Proteomes" id="UP000231379"/>
    </source>
</evidence>